<evidence type="ECO:0000313" key="3">
    <source>
        <dbReference type="Proteomes" id="UP001212841"/>
    </source>
</evidence>
<feature type="region of interest" description="Disordered" evidence="1">
    <location>
        <begin position="84"/>
        <end position="148"/>
    </location>
</feature>
<organism evidence="2 3">
    <name type="scientific">Rhizophlyctis rosea</name>
    <dbReference type="NCBI Taxonomy" id="64517"/>
    <lineage>
        <taxon>Eukaryota</taxon>
        <taxon>Fungi</taxon>
        <taxon>Fungi incertae sedis</taxon>
        <taxon>Chytridiomycota</taxon>
        <taxon>Chytridiomycota incertae sedis</taxon>
        <taxon>Chytridiomycetes</taxon>
        <taxon>Rhizophlyctidales</taxon>
        <taxon>Rhizophlyctidaceae</taxon>
        <taxon>Rhizophlyctis</taxon>
    </lineage>
</organism>
<dbReference type="EMBL" id="JADGJD010001317">
    <property type="protein sequence ID" value="KAJ3044042.1"/>
    <property type="molecule type" value="Genomic_DNA"/>
</dbReference>
<keyword evidence="3" id="KW-1185">Reference proteome</keyword>
<protein>
    <submittedName>
        <fullName evidence="2">Uncharacterized protein</fullName>
    </submittedName>
</protein>
<reference evidence="2" key="1">
    <citation type="submission" date="2020-05" db="EMBL/GenBank/DDBJ databases">
        <title>Phylogenomic resolution of chytrid fungi.</title>
        <authorList>
            <person name="Stajich J.E."/>
            <person name="Amses K."/>
            <person name="Simmons R."/>
            <person name="Seto K."/>
            <person name="Myers J."/>
            <person name="Bonds A."/>
            <person name="Quandt C.A."/>
            <person name="Barry K."/>
            <person name="Liu P."/>
            <person name="Grigoriev I."/>
            <person name="Longcore J.E."/>
            <person name="James T.Y."/>
        </authorList>
    </citation>
    <scope>NUCLEOTIDE SEQUENCE</scope>
    <source>
        <strain evidence="2">JEL0318</strain>
    </source>
</reference>
<evidence type="ECO:0000256" key="1">
    <source>
        <dbReference type="SAM" id="MobiDB-lite"/>
    </source>
</evidence>
<dbReference type="AlphaFoldDB" id="A0AAD5X1S5"/>
<gene>
    <name evidence="2" type="ORF">HK097_001591</name>
</gene>
<sequence length="182" mass="20077">MKGALREENFLQLLCKIFNTNAYKLVKLTEPPFSPFASFNETPHAPQQTILPQSPELTLRVGAYALRPLDAGTPELKLVDRKIEPIVPKDSPRTAQEAEITTEQEGAVKKQKTNGASTPLGTRAGSLESLADRDHSKDVKKDSAKSNRNDAFKARLLSVIRTAPSPKDFNSLEGTHVLDVDW</sequence>
<feature type="compositionally biased region" description="Low complexity" evidence="1">
    <location>
        <begin position="94"/>
        <end position="105"/>
    </location>
</feature>
<comment type="caution">
    <text evidence="2">The sequence shown here is derived from an EMBL/GenBank/DDBJ whole genome shotgun (WGS) entry which is preliminary data.</text>
</comment>
<dbReference type="Proteomes" id="UP001212841">
    <property type="component" value="Unassembled WGS sequence"/>
</dbReference>
<proteinExistence type="predicted"/>
<name>A0AAD5X1S5_9FUNG</name>
<evidence type="ECO:0000313" key="2">
    <source>
        <dbReference type="EMBL" id="KAJ3044042.1"/>
    </source>
</evidence>
<feature type="compositionally biased region" description="Basic and acidic residues" evidence="1">
    <location>
        <begin position="130"/>
        <end position="148"/>
    </location>
</feature>
<accession>A0AAD5X1S5</accession>